<name>A0A1G7HCR2_CHIFI</name>
<accession>A0A1G7HCR2</accession>
<dbReference type="Gene3D" id="2.60.120.1440">
    <property type="match status" value="1"/>
</dbReference>
<dbReference type="STRING" id="104663.SAMN04488121_101399"/>
<dbReference type="PANTHER" id="PTHR30273">
    <property type="entry name" value="PERIPLASMIC SIGNAL SENSOR AND SIGMA FACTOR ACTIVATOR FECR-RELATED"/>
    <property type="match status" value="1"/>
</dbReference>
<dbReference type="Gene3D" id="3.55.50.30">
    <property type="match status" value="1"/>
</dbReference>
<dbReference type="RefSeq" id="WP_089828551.1">
    <property type="nucleotide sequence ID" value="NZ_FNBN01000001.1"/>
</dbReference>
<keyword evidence="1" id="KW-0472">Membrane</keyword>
<dbReference type="EMBL" id="FNBN01000001">
    <property type="protein sequence ID" value="SDE97849.1"/>
    <property type="molecule type" value="Genomic_DNA"/>
</dbReference>
<evidence type="ECO:0000259" key="2">
    <source>
        <dbReference type="Pfam" id="PF04773"/>
    </source>
</evidence>
<dbReference type="Proteomes" id="UP000199045">
    <property type="component" value="Unassembled WGS sequence"/>
</dbReference>
<dbReference type="Pfam" id="PF04773">
    <property type="entry name" value="FecR"/>
    <property type="match status" value="1"/>
</dbReference>
<keyword evidence="1" id="KW-1133">Transmembrane helix</keyword>
<evidence type="ECO:0000259" key="3">
    <source>
        <dbReference type="Pfam" id="PF16344"/>
    </source>
</evidence>
<feature type="transmembrane region" description="Helical" evidence="1">
    <location>
        <begin position="51"/>
        <end position="69"/>
    </location>
</feature>
<dbReference type="InterPro" id="IPR032508">
    <property type="entry name" value="FecR_C"/>
</dbReference>
<dbReference type="GO" id="GO:0016989">
    <property type="term" value="F:sigma factor antagonist activity"/>
    <property type="evidence" value="ECO:0007669"/>
    <property type="project" value="TreeGrafter"/>
</dbReference>
<dbReference type="PIRSF" id="PIRSF018266">
    <property type="entry name" value="FecR"/>
    <property type="match status" value="1"/>
</dbReference>
<reference evidence="4 5" key="1">
    <citation type="submission" date="2016-10" db="EMBL/GenBank/DDBJ databases">
        <authorList>
            <person name="de Groot N.N."/>
        </authorList>
    </citation>
    <scope>NUCLEOTIDE SEQUENCE [LARGE SCALE GENOMIC DNA]</scope>
    <source>
        <strain evidence="4 5">DSM 527</strain>
    </source>
</reference>
<evidence type="ECO:0000313" key="5">
    <source>
        <dbReference type="Proteomes" id="UP000199045"/>
    </source>
</evidence>
<dbReference type="AlphaFoldDB" id="A0A1G7HCR2"/>
<proteinExistence type="predicted"/>
<dbReference type="OrthoDB" id="697544at2"/>
<gene>
    <name evidence="4" type="ORF">SAMN04488121_101399</name>
</gene>
<evidence type="ECO:0000256" key="1">
    <source>
        <dbReference type="SAM" id="Phobius"/>
    </source>
</evidence>
<keyword evidence="1" id="KW-0812">Transmembrane</keyword>
<dbReference type="InterPro" id="IPR006860">
    <property type="entry name" value="FecR"/>
</dbReference>
<sequence>MPDDYIHELARKWLAGTATAEEINILMQWYGKEEMDLVRNEDNPRRRRLSSVWWMAAAVMIAAGIWALYPKKAEKKLVVYVPREQQNKIVLPDSSIVWLNADSKLQYNDGPQSREVTLSGEAFFDVKKAARPFVVKAGGSTTTVLGTRFNIKAYSGEPTAITVASGKIRVEDERKHITILTANKQITLKETTDSTAERTVNATVYHAWIQGGFEVNNETFESVANMLSRKYNVAFHFENDALKKCTFIASFDEHTPMDRILELLCKINNSTFRISQDKKEVYISGEGCQ</sequence>
<dbReference type="Pfam" id="PF16344">
    <property type="entry name" value="FecR_C"/>
    <property type="match status" value="1"/>
</dbReference>
<dbReference type="InterPro" id="IPR012373">
    <property type="entry name" value="Ferrdict_sens_TM"/>
</dbReference>
<evidence type="ECO:0000313" key="4">
    <source>
        <dbReference type="EMBL" id="SDE97849.1"/>
    </source>
</evidence>
<organism evidence="4 5">
    <name type="scientific">Chitinophaga filiformis</name>
    <name type="common">Myxococcus filiformis</name>
    <name type="synonym">Flexibacter filiformis</name>
    <dbReference type="NCBI Taxonomy" id="104663"/>
    <lineage>
        <taxon>Bacteria</taxon>
        <taxon>Pseudomonadati</taxon>
        <taxon>Bacteroidota</taxon>
        <taxon>Chitinophagia</taxon>
        <taxon>Chitinophagales</taxon>
        <taxon>Chitinophagaceae</taxon>
        <taxon>Chitinophaga</taxon>
    </lineage>
</organism>
<feature type="domain" description="FecR protein" evidence="2">
    <location>
        <begin position="83"/>
        <end position="169"/>
    </location>
</feature>
<protein>
    <submittedName>
        <fullName evidence="4">FecR protein</fullName>
    </submittedName>
</protein>
<feature type="domain" description="Protein FecR C-terminal" evidence="3">
    <location>
        <begin position="214"/>
        <end position="278"/>
    </location>
</feature>
<dbReference type="PANTHER" id="PTHR30273:SF2">
    <property type="entry name" value="PROTEIN FECR"/>
    <property type="match status" value="1"/>
</dbReference>